<evidence type="ECO:0000313" key="4">
    <source>
        <dbReference type="EMBL" id="REA62124.1"/>
    </source>
</evidence>
<dbReference type="PANTHER" id="PTHR30373">
    <property type="entry name" value="UPF0603 PROTEIN YGCG"/>
    <property type="match status" value="1"/>
</dbReference>
<feature type="chain" id="PRO_5017590292" evidence="2">
    <location>
        <begin position="21"/>
        <end position="265"/>
    </location>
</feature>
<feature type="domain" description="TPM" evidence="3">
    <location>
        <begin position="33"/>
        <end position="156"/>
    </location>
</feature>
<dbReference type="Gene3D" id="3.10.310.50">
    <property type="match status" value="1"/>
</dbReference>
<dbReference type="PANTHER" id="PTHR30373:SF2">
    <property type="entry name" value="UPF0603 PROTEIN YGCG"/>
    <property type="match status" value="1"/>
</dbReference>
<feature type="signal peptide" evidence="2">
    <location>
        <begin position="1"/>
        <end position="20"/>
    </location>
</feature>
<keyword evidence="1" id="KW-0472">Membrane</keyword>
<gene>
    <name evidence="4" type="ORF">DSL64_10760</name>
</gene>
<evidence type="ECO:0000313" key="5">
    <source>
        <dbReference type="Proteomes" id="UP000256373"/>
    </source>
</evidence>
<comment type="caution">
    <text evidence="4">The sequence shown here is derived from an EMBL/GenBank/DDBJ whole genome shotgun (WGS) entry which is preliminary data.</text>
</comment>
<keyword evidence="1" id="KW-0812">Transmembrane</keyword>
<keyword evidence="5" id="KW-1185">Reference proteome</keyword>
<accession>A0A3D8YCL4</accession>
<evidence type="ECO:0000259" key="3">
    <source>
        <dbReference type="Pfam" id="PF04536"/>
    </source>
</evidence>
<keyword evidence="2" id="KW-0732">Signal</keyword>
<dbReference type="Proteomes" id="UP000256373">
    <property type="component" value="Unassembled WGS sequence"/>
</dbReference>
<dbReference type="EMBL" id="QNUL01000006">
    <property type="protein sequence ID" value="REA62124.1"/>
    <property type="molecule type" value="Genomic_DNA"/>
</dbReference>
<keyword evidence="1" id="KW-1133">Transmembrane helix</keyword>
<proteinExistence type="predicted"/>
<dbReference type="RefSeq" id="WP_115830788.1">
    <property type="nucleotide sequence ID" value="NZ_QNUL01000006.1"/>
</dbReference>
<evidence type="ECO:0000256" key="2">
    <source>
        <dbReference type="SAM" id="SignalP"/>
    </source>
</evidence>
<dbReference type="AlphaFoldDB" id="A0A3D8YCL4"/>
<dbReference type="Pfam" id="PF04536">
    <property type="entry name" value="TPM_phosphatase"/>
    <property type="match status" value="1"/>
</dbReference>
<name>A0A3D8YCL4_9BACT</name>
<evidence type="ECO:0000256" key="1">
    <source>
        <dbReference type="SAM" id="Phobius"/>
    </source>
</evidence>
<sequence>MKKYLVFSFLFSLLFLGAMAQDIPPRPNPPRLVNDFAKQLNPTEVAELERKLVAYNDSTSTDIVIVVVPTTGDYPLADYALKIGREWKLGQKGKNNGIVLLWASTDRKIFISVGDGMEGVIPDAVAKRIISQTITPDFKNGMFYRGLDRGIDDIFKYATGEYKADPKSNSNDEGGPAPIIIFFIIFAIILIIIFANKNSGGRGGRGGGMRDMGGPIFWPYTTYSGRGGSSGNWGGGGSWSGGGGGGFGGFGGGGGFSGGGAGGDY</sequence>
<reference evidence="4 5" key="1">
    <citation type="submission" date="2018-07" db="EMBL/GenBank/DDBJ databases">
        <title>Dyadobacter roseus sp. nov., isolated from rose rhizosphere soil.</title>
        <authorList>
            <person name="Chen L."/>
        </authorList>
    </citation>
    <scope>NUCLEOTIDE SEQUENCE [LARGE SCALE GENOMIC DNA]</scope>
    <source>
        <strain evidence="4 5">RS19</strain>
    </source>
</reference>
<feature type="transmembrane region" description="Helical" evidence="1">
    <location>
        <begin position="177"/>
        <end position="195"/>
    </location>
</feature>
<dbReference type="OrthoDB" id="9810918at2"/>
<dbReference type="InterPro" id="IPR007621">
    <property type="entry name" value="TPM_dom"/>
</dbReference>
<organism evidence="4 5">
    <name type="scientific">Dyadobacter luteus</name>
    <dbReference type="NCBI Taxonomy" id="2259619"/>
    <lineage>
        <taxon>Bacteria</taxon>
        <taxon>Pseudomonadati</taxon>
        <taxon>Bacteroidota</taxon>
        <taxon>Cytophagia</taxon>
        <taxon>Cytophagales</taxon>
        <taxon>Spirosomataceae</taxon>
        <taxon>Dyadobacter</taxon>
    </lineage>
</organism>
<protein>
    <submittedName>
        <fullName evidence="4">TPM domain-containing protein</fullName>
    </submittedName>
</protein>